<reference evidence="3" key="3">
    <citation type="submission" date="2022-06" db="UniProtKB">
        <authorList>
            <consortium name="EnsemblMetazoa"/>
        </authorList>
    </citation>
    <scope>IDENTIFICATION</scope>
</reference>
<keyword evidence="1" id="KW-1133">Transmembrane helix</keyword>
<feature type="transmembrane region" description="Helical" evidence="1">
    <location>
        <begin position="21"/>
        <end position="42"/>
    </location>
</feature>
<evidence type="ECO:0000313" key="3">
    <source>
        <dbReference type="EnsemblMetazoa" id="KAF7493505.1"/>
    </source>
</evidence>
<keyword evidence="1" id="KW-0472">Membrane</keyword>
<dbReference type="PANTHER" id="PTHR46830">
    <property type="entry name" value="TRANSFERASE, PUTATIVE-RELATED"/>
    <property type="match status" value="1"/>
</dbReference>
<dbReference type="AlphaFoldDB" id="A0A834RBU6"/>
<accession>A0A834RBU6</accession>
<evidence type="ECO:0000313" key="2">
    <source>
        <dbReference type="EMBL" id="KAF7493505.1"/>
    </source>
</evidence>
<protein>
    <submittedName>
        <fullName evidence="2 3">Uncharacterized protein</fullName>
    </submittedName>
</protein>
<dbReference type="InterPro" id="IPR007577">
    <property type="entry name" value="GlycoTrfase_DXD_sugar-bd_CS"/>
</dbReference>
<proteinExistence type="predicted"/>
<dbReference type="EMBL" id="WVUK01000055">
    <property type="protein sequence ID" value="KAF7493505.1"/>
    <property type="molecule type" value="Genomic_DNA"/>
</dbReference>
<name>A0A834RBU6_SARSC</name>
<gene>
    <name evidence="2" type="ORF">SSS_3155</name>
</gene>
<dbReference type="Gene3D" id="3.90.550.20">
    <property type="match status" value="1"/>
</dbReference>
<reference evidence="4" key="1">
    <citation type="journal article" date="2020" name="PLoS Negl. Trop. Dis.">
        <title>High-quality nuclear genome for Sarcoptes scabiei-A critical resource for a neglected parasite.</title>
        <authorList>
            <person name="Korhonen P.K."/>
            <person name="Gasser R.B."/>
            <person name="Ma G."/>
            <person name="Wang T."/>
            <person name="Stroehlein A.J."/>
            <person name="Young N.D."/>
            <person name="Ang C.S."/>
            <person name="Fernando D.D."/>
            <person name="Lu H.C."/>
            <person name="Taylor S."/>
            <person name="Reynolds S.L."/>
            <person name="Mofiz E."/>
            <person name="Najaraj S.H."/>
            <person name="Gowda H."/>
            <person name="Madugundu A."/>
            <person name="Renuse S."/>
            <person name="Holt D."/>
            <person name="Pandey A."/>
            <person name="Papenfuss A.T."/>
            <person name="Fischer K."/>
        </authorList>
    </citation>
    <scope>NUCLEOTIDE SEQUENCE [LARGE SCALE GENOMIC DNA]</scope>
</reference>
<dbReference type="InterPro" id="IPR029044">
    <property type="entry name" value="Nucleotide-diphossugar_trans"/>
</dbReference>
<dbReference type="SUPFAM" id="SSF53448">
    <property type="entry name" value="Nucleotide-diphospho-sugar transferases"/>
    <property type="match status" value="1"/>
</dbReference>
<organism evidence="2">
    <name type="scientific">Sarcoptes scabiei</name>
    <name type="common">Itch mite</name>
    <name type="synonym">Acarus scabiei</name>
    <dbReference type="NCBI Taxonomy" id="52283"/>
    <lineage>
        <taxon>Eukaryota</taxon>
        <taxon>Metazoa</taxon>
        <taxon>Ecdysozoa</taxon>
        <taxon>Arthropoda</taxon>
        <taxon>Chelicerata</taxon>
        <taxon>Arachnida</taxon>
        <taxon>Acari</taxon>
        <taxon>Acariformes</taxon>
        <taxon>Sarcoptiformes</taxon>
        <taxon>Astigmata</taxon>
        <taxon>Psoroptidia</taxon>
        <taxon>Sarcoptoidea</taxon>
        <taxon>Sarcoptidae</taxon>
        <taxon>Sarcoptinae</taxon>
        <taxon>Sarcoptes</taxon>
    </lineage>
</organism>
<dbReference type="PANTHER" id="PTHR46830:SF1">
    <property type="entry name" value="ALPHA-1,4-N-ACETYLGLUCOSAMINYLTRANSFERASE"/>
    <property type="match status" value="1"/>
</dbReference>
<evidence type="ECO:0000256" key="1">
    <source>
        <dbReference type="SAM" id="Phobius"/>
    </source>
</evidence>
<dbReference type="OrthoDB" id="409543at2759"/>
<keyword evidence="1" id="KW-0812">Transmembrane</keyword>
<dbReference type="EnsemblMetazoa" id="SSS_3155s_mrna">
    <property type="protein sequence ID" value="KAF7493505.1"/>
    <property type="gene ID" value="SSS_3155"/>
</dbReference>
<keyword evidence="4" id="KW-1185">Reference proteome</keyword>
<evidence type="ECO:0000313" key="4">
    <source>
        <dbReference type="Proteomes" id="UP000070412"/>
    </source>
</evidence>
<reference evidence="2" key="2">
    <citation type="submission" date="2020-01" db="EMBL/GenBank/DDBJ databases">
        <authorList>
            <person name="Korhonen P.K.K."/>
            <person name="Guangxu M.G."/>
            <person name="Wang T.W."/>
            <person name="Stroehlein A.J.S."/>
            <person name="Young N.D."/>
            <person name="Ang C.-S.A."/>
            <person name="Fernando D.W.F."/>
            <person name="Lu H.L."/>
            <person name="Taylor S.T."/>
            <person name="Ehtesham M.E.M."/>
            <person name="Najaraj S.H.N."/>
            <person name="Harsha G.H.G."/>
            <person name="Madugundu A.M."/>
            <person name="Renuse S.R."/>
            <person name="Holt D.H."/>
            <person name="Pandey A.P."/>
            <person name="Papenfuss A.P."/>
            <person name="Gasser R.B.G."/>
            <person name="Fischer K.F."/>
        </authorList>
    </citation>
    <scope>NUCLEOTIDE SEQUENCE</scope>
    <source>
        <strain evidence="2">SSS_KF_BRIS2020</strain>
    </source>
</reference>
<sequence>MTLIKFDKSQSKSISPSSLLRCFHVLIICLVIYLFIQFKIIFDDRWPMFSFNDHQRSIDDSLRNNHNNDGDDRNESSIFKLLDYHYGHLRFDNDFSSSNNETGFDEFIVPNLIHYIQLENPFMDFITMISILSVVRNHRPSLLLIHTDRNRLRGKYWEQIKILNSSETSSVMGRIFLRKIKRPKRIFHRKLSSIYHASDIARIRILQQYGGIYLDNDVFVVNSLDRYRKFEIAIGWPYNQNIGMFHLKQIIFQSSSIQLDLNLGTQIIVCHRNARFLKLWIESYHQYRPDRWYFNAGELPTQTILKQNPSLVHRVPERFGVTNLVQMLYGSVSDGDWEKKFDTIHLLARHRSYMINDRKIRFFNEYNIQTYNGTFGEMARSVYYGSKRLL</sequence>
<dbReference type="Pfam" id="PF04488">
    <property type="entry name" value="Gly_transf_sug"/>
    <property type="match status" value="1"/>
</dbReference>
<dbReference type="Proteomes" id="UP000070412">
    <property type="component" value="Unassembled WGS sequence"/>
</dbReference>